<dbReference type="RefSeq" id="WP_382311270.1">
    <property type="nucleotide sequence ID" value="NZ_JBHUFD010000001.1"/>
</dbReference>
<name>A0ABW4QN95_9BACT</name>
<dbReference type="EMBL" id="JBHUFD010000001">
    <property type="protein sequence ID" value="MFD1871006.1"/>
    <property type="molecule type" value="Genomic_DNA"/>
</dbReference>
<proteinExistence type="predicted"/>
<comment type="caution">
    <text evidence="1">The sequence shown here is derived from an EMBL/GenBank/DDBJ whole genome shotgun (WGS) entry which is preliminary data.</text>
</comment>
<evidence type="ECO:0000313" key="1">
    <source>
        <dbReference type="EMBL" id="MFD1871006.1"/>
    </source>
</evidence>
<evidence type="ECO:0008006" key="3">
    <source>
        <dbReference type="Google" id="ProtNLM"/>
    </source>
</evidence>
<sequence>MASAFFNPKAARFWPALGLAALTGSRATVGPAFLSQYLAGQALAPGLAGSPLRFLARPGTAKALKFLIAGELVGDKLPKTPNRIVPQQLATRAASGALVGATLYKAKGGSAVGGALIGTLSTVAATYLTYYLRKGISEKTNTPTALVGAGEDALVLAGGSALAKGLAKR</sequence>
<gene>
    <name evidence="1" type="ORF">ACFSDX_01100</name>
</gene>
<dbReference type="Proteomes" id="UP001597197">
    <property type="component" value="Unassembled WGS sequence"/>
</dbReference>
<accession>A0ABW4QN95</accession>
<organism evidence="1 2">
    <name type="scientific">Hymenobacter bucti</name>
    <dbReference type="NCBI Taxonomy" id="1844114"/>
    <lineage>
        <taxon>Bacteria</taxon>
        <taxon>Pseudomonadati</taxon>
        <taxon>Bacteroidota</taxon>
        <taxon>Cytophagia</taxon>
        <taxon>Cytophagales</taxon>
        <taxon>Hymenobacteraceae</taxon>
        <taxon>Hymenobacter</taxon>
    </lineage>
</organism>
<keyword evidence="2" id="KW-1185">Reference proteome</keyword>
<evidence type="ECO:0000313" key="2">
    <source>
        <dbReference type="Proteomes" id="UP001597197"/>
    </source>
</evidence>
<protein>
    <recommendedName>
        <fullName evidence="3">DUF4126 domain-containing protein</fullName>
    </recommendedName>
</protein>
<reference evidence="2" key="1">
    <citation type="journal article" date="2019" name="Int. J. Syst. Evol. Microbiol.">
        <title>The Global Catalogue of Microorganisms (GCM) 10K type strain sequencing project: providing services to taxonomists for standard genome sequencing and annotation.</title>
        <authorList>
            <consortium name="The Broad Institute Genomics Platform"/>
            <consortium name="The Broad Institute Genome Sequencing Center for Infectious Disease"/>
            <person name="Wu L."/>
            <person name="Ma J."/>
        </authorList>
    </citation>
    <scope>NUCLEOTIDE SEQUENCE [LARGE SCALE GENOMIC DNA]</scope>
    <source>
        <strain evidence="2">CGMCC 1.15795</strain>
    </source>
</reference>